<dbReference type="RefSeq" id="WP_379664625.1">
    <property type="nucleotide sequence ID" value="NZ_JBHULH010000001.1"/>
</dbReference>
<gene>
    <name evidence="1" type="ORF">ACFSRZ_00875</name>
</gene>
<protein>
    <submittedName>
        <fullName evidence="1">Uncharacterized protein</fullName>
    </submittedName>
</protein>
<dbReference type="EMBL" id="JBHULH010000001">
    <property type="protein sequence ID" value="MFD2565900.1"/>
    <property type="molecule type" value="Genomic_DNA"/>
</dbReference>
<accession>A0ABW5LMK9</accession>
<proteinExistence type="predicted"/>
<sequence>MKNLQNYLALYLFIIEDQKVIDPDELFNTYNREEIEKVVLSAIKEFAEFDYDKSSKYFTRDMEGIMFATEVVELEKINSLHELHDAIDYLLRGYHKRLNLIKQSKEFSLPDKLYKAPKEVQNISRKLVLNFLKESHQIEGEKELFELGEAKHREAIYDMYRTFTGCIPREDSPGNIYFSFLEDPNLKLSYGGLPDFDNNKDLFSHIRDMRKIKEKTHQMLQETTPQRMAEIKRLAKDKQKDNQREQ</sequence>
<name>A0ABW5LMK9_9FLAO</name>
<organism evidence="1 2">
    <name type="scientific">Pseudotenacibaculum haliotis</name>
    <dbReference type="NCBI Taxonomy" id="1862138"/>
    <lineage>
        <taxon>Bacteria</taxon>
        <taxon>Pseudomonadati</taxon>
        <taxon>Bacteroidota</taxon>
        <taxon>Flavobacteriia</taxon>
        <taxon>Flavobacteriales</taxon>
        <taxon>Flavobacteriaceae</taxon>
        <taxon>Pseudotenacibaculum</taxon>
    </lineage>
</organism>
<evidence type="ECO:0000313" key="2">
    <source>
        <dbReference type="Proteomes" id="UP001597508"/>
    </source>
</evidence>
<evidence type="ECO:0000313" key="1">
    <source>
        <dbReference type="EMBL" id="MFD2565900.1"/>
    </source>
</evidence>
<comment type="caution">
    <text evidence="1">The sequence shown here is derived from an EMBL/GenBank/DDBJ whole genome shotgun (WGS) entry which is preliminary data.</text>
</comment>
<dbReference type="Proteomes" id="UP001597508">
    <property type="component" value="Unassembled WGS sequence"/>
</dbReference>
<reference evidence="2" key="1">
    <citation type="journal article" date="2019" name="Int. J. Syst. Evol. Microbiol.">
        <title>The Global Catalogue of Microorganisms (GCM) 10K type strain sequencing project: providing services to taxonomists for standard genome sequencing and annotation.</title>
        <authorList>
            <consortium name="The Broad Institute Genomics Platform"/>
            <consortium name="The Broad Institute Genome Sequencing Center for Infectious Disease"/>
            <person name="Wu L."/>
            <person name="Ma J."/>
        </authorList>
    </citation>
    <scope>NUCLEOTIDE SEQUENCE [LARGE SCALE GENOMIC DNA]</scope>
    <source>
        <strain evidence="2">KCTC 52127</strain>
    </source>
</reference>
<keyword evidence="2" id="KW-1185">Reference proteome</keyword>